<gene>
    <name evidence="3" type="ORF">GCM10009118_33410</name>
</gene>
<dbReference type="Proteomes" id="UP001501126">
    <property type="component" value="Unassembled WGS sequence"/>
</dbReference>
<proteinExistence type="predicted"/>
<protein>
    <submittedName>
        <fullName evidence="3">Amidohydrolase</fullName>
    </submittedName>
</protein>
<evidence type="ECO:0000259" key="2">
    <source>
        <dbReference type="Pfam" id="PF01979"/>
    </source>
</evidence>
<keyword evidence="4" id="KW-1185">Reference proteome</keyword>
<keyword evidence="1" id="KW-0732">Signal</keyword>
<accession>A0ABP3Y650</accession>
<name>A0ABP3Y650_9FLAO</name>
<sequence length="435" mass="48694">MKRINIRPLFLCLASLFPLFGNGQTPAQKFEGKILIENGILHTGTGQVIERSYIVVENGKITLVKNALAYTLDKSEFDTVINAQNQHIYPGFFAPNSTLGLTEIDAVRATRDFYEVGEYNPHVRSLIAYNAESSVTSTVRSNGVLFAQATPRGGVISGSSSLFLLDGWNWEDAVRLQDDGIHLHWPGFIKRNWKTVKANEQYTTEREKVNDFFTAAKAYAEDNSKDKSIDLRFEAMKGLFTGNKRLYIHANYIQELLDIIDFSKELTVQFPVIIGGYDSHLITAQLKDAKIPVMLGRVHDLPQRESDDIHLPFKLPYLLQKAGVTFCLQNAGDMEAMNARNIPFLAGTARAYGLTTEEAITAISLSSAKIIGVDKLYGSVEEGKMATLFISKGDALDMSSNKITTVLVDGNFMDLTNRQEELYQKYKRKYTSEEN</sequence>
<feature type="chain" id="PRO_5046104357" evidence="1">
    <location>
        <begin position="24"/>
        <end position="435"/>
    </location>
</feature>
<dbReference type="EMBL" id="BAAAFH010000022">
    <property type="protein sequence ID" value="GAA0876931.1"/>
    <property type="molecule type" value="Genomic_DNA"/>
</dbReference>
<dbReference type="Gene3D" id="3.20.20.140">
    <property type="entry name" value="Metal-dependent hydrolases"/>
    <property type="match status" value="1"/>
</dbReference>
<dbReference type="RefSeq" id="WP_343790768.1">
    <property type="nucleotide sequence ID" value="NZ_BAAAFH010000022.1"/>
</dbReference>
<reference evidence="4" key="1">
    <citation type="journal article" date="2019" name="Int. J. Syst. Evol. Microbiol.">
        <title>The Global Catalogue of Microorganisms (GCM) 10K type strain sequencing project: providing services to taxonomists for standard genome sequencing and annotation.</title>
        <authorList>
            <consortium name="The Broad Institute Genomics Platform"/>
            <consortium name="The Broad Institute Genome Sequencing Center for Infectious Disease"/>
            <person name="Wu L."/>
            <person name="Ma J."/>
        </authorList>
    </citation>
    <scope>NUCLEOTIDE SEQUENCE [LARGE SCALE GENOMIC DNA]</scope>
    <source>
        <strain evidence="4">JCM 16083</strain>
    </source>
</reference>
<dbReference type="Pfam" id="PF01979">
    <property type="entry name" value="Amidohydro_1"/>
    <property type="match status" value="1"/>
</dbReference>
<organism evidence="3 4">
    <name type="scientific">Wandonia haliotis</name>
    <dbReference type="NCBI Taxonomy" id="574963"/>
    <lineage>
        <taxon>Bacteria</taxon>
        <taxon>Pseudomonadati</taxon>
        <taxon>Bacteroidota</taxon>
        <taxon>Flavobacteriia</taxon>
        <taxon>Flavobacteriales</taxon>
        <taxon>Crocinitomicaceae</taxon>
        <taxon>Wandonia</taxon>
    </lineage>
</organism>
<dbReference type="InterPro" id="IPR006680">
    <property type="entry name" value="Amidohydro-rel"/>
</dbReference>
<dbReference type="SUPFAM" id="SSF51556">
    <property type="entry name" value="Metallo-dependent hydrolases"/>
    <property type="match status" value="1"/>
</dbReference>
<dbReference type="PANTHER" id="PTHR43135:SF3">
    <property type="entry name" value="ALPHA-D-RIBOSE 1-METHYLPHOSPHONATE 5-TRIPHOSPHATE DIPHOSPHATASE"/>
    <property type="match status" value="1"/>
</dbReference>
<evidence type="ECO:0000256" key="1">
    <source>
        <dbReference type="SAM" id="SignalP"/>
    </source>
</evidence>
<evidence type="ECO:0000313" key="4">
    <source>
        <dbReference type="Proteomes" id="UP001501126"/>
    </source>
</evidence>
<dbReference type="Gene3D" id="2.30.40.10">
    <property type="entry name" value="Urease, subunit C, domain 1"/>
    <property type="match status" value="1"/>
</dbReference>
<dbReference type="InterPro" id="IPR032466">
    <property type="entry name" value="Metal_Hydrolase"/>
</dbReference>
<evidence type="ECO:0000313" key="3">
    <source>
        <dbReference type="EMBL" id="GAA0876931.1"/>
    </source>
</evidence>
<comment type="caution">
    <text evidence="3">The sequence shown here is derived from an EMBL/GenBank/DDBJ whole genome shotgun (WGS) entry which is preliminary data.</text>
</comment>
<feature type="domain" description="Amidohydrolase-related" evidence="2">
    <location>
        <begin position="330"/>
        <end position="411"/>
    </location>
</feature>
<dbReference type="SUPFAM" id="SSF51338">
    <property type="entry name" value="Composite domain of metallo-dependent hydrolases"/>
    <property type="match status" value="1"/>
</dbReference>
<dbReference type="InterPro" id="IPR011059">
    <property type="entry name" value="Metal-dep_hydrolase_composite"/>
</dbReference>
<dbReference type="PANTHER" id="PTHR43135">
    <property type="entry name" value="ALPHA-D-RIBOSE 1-METHYLPHOSPHONATE 5-TRIPHOSPHATE DIPHOSPHATASE"/>
    <property type="match status" value="1"/>
</dbReference>
<dbReference type="InterPro" id="IPR051781">
    <property type="entry name" value="Metallo-dep_Hydrolase"/>
</dbReference>
<feature type="signal peptide" evidence="1">
    <location>
        <begin position="1"/>
        <end position="23"/>
    </location>
</feature>